<dbReference type="Pfam" id="PF13279">
    <property type="entry name" value="4HBT_2"/>
    <property type="match status" value="1"/>
</dbReference>
<reference evidence="1" key="1">
    <citation type="submission" date="2018-05" db="EMBL/GenBank/DDBJ databases">
        <authorList>
            <person name="Lanie J.A."/>
            <person name="Ng W.-L."/>
            <person name="Kazmierczak K.M."/>
            <person name="Andrzejewski T.M."/>
            <person name="Davidsen T.M."/>
            <person name="Wayne K.J."/>
            <person name="Tettelin H."/>
            <person name="Glass J.I."/>
            <person name="Rusch D."/>
            <person name="Podicherti R."/>
            <person name="Tsui H.-C.T."/>
            <person name="Winkler M.E."/>
        </authorList>
    </citation>
    <scope>NUCLEOTIDE SEQUENCE</scope>
</reference>
<dbReference type="PANTHER" id="PTHR31793">
    <property type="entry name" value="4-HYDROXYBENZOYL-COA THIOESTERASE FAMILY MEMBER"/>
    <property type="match status" value="1"/>
</dbReference>
<dbReference type="PANTHER" id="PTHR31793:SF2">
    <property type="entry name" value="BLR1345 PROTEIN"/>
    <property type="match status" value="1"/>
</dbReference>
<sequence length="148" mass="16934">NEITSDWFETYRSVVFPKHCDHYGHMNVRFYAQHFDDGGFQMWNLIGIKQSELMRGNMGIVVANISINFIHEITAGQLIVIKGGWIKVGNKSMTHEQRMFEADSGTLCAIQTTAEVRFDMKARKSVPLTDDIKTKIEMHLVPSNRMSP</sequence>
<accession>A0A382JUR6</accession>
<dbReference type="SUPFAM" id="SSF54637">
    <property type="entry name" value="Thioesterase/thiol ester dehydrase-isomerase"/>
    <property type="match status" value="1"/>
</dbReference>
<dbReference type="CDD" id="cd00586">
    <property type="entry name" value="4HBT"/>
    <property type="match status" value="1"/>
</dbReference>
<evidence type="ECO:0008006" key="2">
    <source>
        <dbReference type="Google" id="ProtNLM"/>
    </source>
</evidence>
<dbReference type="GO" id="GO:0047617">
    <property type="term" value="F:fatty acyl-CoA hydrolase activity"/>
    <property type="evidence" value="ECO:0007669"/>
    <property type="project" value="TreeGrafter"/>
</dbReference>
<gene>
    <name evidence="1" type="ORF">METZ01_LOCUS267946</name>
</gene>
<evidence type="ECO:0000313" key="1">
    <source>
        <dbReference type="EMBL" id="SVC15092.1"/>
    </source>
</evidence>
<feature type="non-terminal residue" evidence="1">
    <location>
        <position position="1"/>
    </location>
</feature>
<dbReference type="Gene3D" id="3.10.129.10">
    <property type="entry name" value="Hotdog Thioesterase"/>
    <property type="match status" value="1"/>
</dbReference>
<proteinExistence type="predicted"/>
<dbReference type="AlphaFoldDB" id="A0A382JUR6"/>
<organism evidence="1">
    <name type="scientific">marine metagenome</name>
    <dbReference type="NCBI Taxonomy" id="408172"/>
    <lineage>
        <taxon>unclassified sequences</taxon>
        <taxon>metagenomes</taxon>
        <taxon>ecological metagenomes</taxon>
    </lineage>
</organism>
<dbReference type="InterPro" id="IPR029069">
    <property type="entry name" value="HotDog_dom_sf"/>
</dbReference>
<dbReference type="EMBL" id="UINC01076175">
    <property type="protein sequence ID" value="SVC15092.1"/>
    <property type="molecule type" value="Genomic_DNA"/>
</dbReference>
<name>A0A382JUR6_9ZZZZ</name>
<protein>
    <recommendedName>
        <fullName evidence="2">Thioesterase domain-containing protein</fullName>
    </recommendedName>
</protein>
<dbReference type="InterPro" id="IPR050563">
    <property type="entry name" value="4-hydroxybenzoyl-CoA_TE"/>
</dbReference>